<organism evidence="4 5">
    <name type="scientific">Mesorhabditis belari</name>
    <dbReference type="NCBI Taxonomy" id="2138241"/>
    <lineage>
        <taxon>Eukaryota</taxon>
        <taxon>Metazoa</taxon>
        <taxon>Ecdysozoa</taxon>
        <taxon>Nematoda</taxon>
        <taxon>Chromadorea</taxon>
        <taxon>Rhabditida</taxon>
        <taxon>Rhabditina</taxon>
        <taxon>Rhabditomorpha</taxon>
        <taxon>Rhabditoidea</taxon>
        <taxon>Rhabditidae</taxon>
        <taxon>Mesorhabditinae</taxon>
        <taxon>Mesorhabditis</taxon>
    </lineage>
</organism>
<feature type="domain" description="Saposin B-type" evidence="3">
    <location>
        <begin position="138"/>
        <end position="220"/>
    </location>
</feature>
<dbReference type="InterPro" id="IPR008138">
    <property type="entry name" value="SapB_2"/>
</dbReference>
<evidence type="ECO:0000313" key="4">
    <source>
        <dbReference type="Proteomes" id="UP000887575"/>
    </source>
</evidence>
<dbReference type="Gene3D" id="1.10.225.10">
    <property type="entry name" value="Saposin-like"/>
    <property type="match status" value="1"/>
</dbReference>
<evidence type="ECO:0000259" key="3">
    <source>
        <dbReference type="PROSITE" id="PS50015"/>
    </source>
</evidence>
<dbReference type="InterPro" id="IPR011001">
    <property type="entry name" value="Saposin-like"/>
</dbReference>
<keyword evidence="1" id="KW-1015">Disulfide bond</keyword>
<sequence>MFVYCIDSYWYPKKSPEKPEVNNICTDYKSANAQVEKVLKNSEMNQLKLHKQKSRRLVKEMLKKVCDKISMADACRFLINSSMKFFDEILVTRSLDKPEKGCKAMLASHLCSESWINYVKLLKKKLKKWQKKATLSNDGFICNQCLWIAGQLHNVFNDDHFQAQILEVIEESICAHLGDAQEECNRLAEQFIQIFFAFISKQFSDSKAFCTKIHLCLNGKNEQSHFEKGFPFVK</sequence>
<dbReference type="SMART" id="SM00741">
    <property type="entry name" value="SapB"/>
    <property type="match status" value="2"/>
</dbReference>
<protein>
    <submittedName>
        <fullName evidence="5">Saposin B-type domain-containing protein</fullName>
    </submittedName>
</protein>
<keyword evidence="2" id="KW-0325">Glycoprotein</keyword>
<dbReference type="SUPFAM" id="SSF47862">
    <property type="entry name" value="Saposin"/>
    <property type="match status" value="1"/>
</dbReference>
<proteinExistence type="predicted"/>
<evidence type="ECO:0000256" key="1">
    <source>
        <dbReference type="ARBA" id="ARBA00023157"/>
    </source>
</evidence>
<reference evidence="5" key="1">
    <citation type="submission" date="2024-02" db="UniProtKB">
        <authorList>
            <consortium name="WormBaseParasite"/>
        </authorList>
    </citation>
    <scope>IDENTIFICATION</scope>
</reference>
<dbReference type="InterPro" id="IPR008139">
    <property type="entry name" value="SaposinB_dom"/>
</dbReference>
<dbReference type="PROSITE" id="PS50015">
    <property type="entry name" value="SAP_B"/>
    <property type="match status" value="1"/>
</dbReference>
<evidence type="ECO:0000256" key="2">
    <source>
        <dbReference type="ARBA" id="ARBA00023180"/>
    </source>
</evidence>
<dbReference type="Proteomes" id="UP000887575">
    <property type="component" value="Unassembled WGS sequence"/>
</dbReference>
<evidence type="ECO:0000313" key="5">
    <source>
        <dbReference type="WBParaSite" id="MBELARI_LOCUS6339"/>
    </source>
</evidence>
<keyword evidence="4" id="KW-1185">Reference proteome</keyword>
<dbReference type="InterPro" id="IPR051428">
    <property type="entry name" value="Sphingo_Act-Surfact_Prot"/>
</dbReference>
<dbReference type="AlphaFoldDB" id="A0AAF3FHI7"/>
<dbReference type="Pfam" id="PF03489">
    <property type="entry name" value="SapB_2"/>
    <property type="match status" value="1"/>
</dbReference>
<dbReference type="PANTHER" id="PTHR11480">
    <property type="entry name" value="SAPOSIN-RELATED"/>
    <property type="match status" value="1"/>
</dbReference>
<accession>A0AAF3FHI7</accession>
<dbReference type="WBParaSite" id="MBELARI_LOCUS6339">
    <property type="protein sequence ID" value="MBELARI_LOCUS6339"/>
    <property type="gene ID" value="MBELARI_LOCUS6339"/>
</dbReference>
<name>A0AAF3FHI7_9BILA</name>